<sequence>RRYRRDKKRSNIARDRERESVVARGEDASPSENSLVTMNGPNESREPIKDYSRRREGGGGKNREAAAASSRLLNLRWLPLNCQLLNILPPPLL</sequence>
<evidence type="ECO:0000313" key="2">
    <source>
        <dbReference type="EMBL" id="KOX77170.1"/>
    </source>
</evidence>
<accession>A0A0M9A4N5</accession>
<feature type="compositionally biased region" description="Basic and acidic residues" evidence="1">
    <location>
        <begin position="43"/>
        <end position="63"/>
    </location>
</feature>
<dbReference type="AlphaFoldDB" id="A0A0M9A4N5"/>
<feature type="compositionally biased region" description="Basic residues" evidence="1">
    <location>
        <begin position="1"/>
        <end position="11"/>
    </location>
</feature>
<keyword evidence="3" id="KW-1185">Reference proteome</keyword>
<feature type="non-terminal residue" evidence="2">
    <location>
        <position position="1"/>
    </location>
</feature>
<evidence type="ECO:0000256" key="1">
    <source>
        <dbReference type="SAM" id="MobiDB-lite"/>
    </source>
</evidence>
<evidence type="ECO:0000313" key="3">
    <source>
        <dbReference type="Proteomes" id="UP000053105"/>
    </source>
</evidence>
<feature type="compositionally biased region" description="Polar residues" evidence="1">
    <location>
        <begin position="30"/>
        <end position="42"/>
    </location>
</feature>
<proteinExistence type="predicted"/>
<dbReference type="Proteomes" id="UP000053105">
    <property type="component" value="Unassembled WGS sequence"/>
</dbReference>
<feature type="compositionally biased region" description="Basic and acidic residues" evidence="1">
    <location>
        <begin position="12"/>
        <end position="27"/>
    </location>
</feature>
<feature type="region of interest" description="Disordered" evidence="1">
    <location>
        <begin position="1"/>
        <end position="63"/>
    </location>
</feature>
<reference evidence="2 3" key="1">
    <citation type="submission" date="2015-07" db="EMBL/GenBank/DDBJ databases">
        <title>The genome of Melipona quadrifasciata.</title>
        <authorList>
            <person name="Pan H."/>
            <person name="Kapheim K."/>
        </authorList>
    </citation>
    <scope>NUCLEOTIDE SEQUENCE [LARGE SCALE GENOMIC DNA]</scope>
    <source>
        <strain evidence="2">0111107301</strain>
        <tissue evidence="2">Whole body</tissue>
    </source>
</reference>
<name>A0A0M9A4N5_9HYME</name>
<dbReference type="EMBL" id="KQ435735">
    <property type="protein sequence ID" value="KOX77170.1"/>
    <property type="molecule type" value="Genomic_DNA"/>
</dbReference>
<gene>
    <name evidence="2" type="ORF">WN51_10260</name>
</gene>
<organism evidence="2 3">
    <name type="scientific">Melipona quadrifasciata</name>
    <dbReference type="NCBI Taxonomy" id="166423"/>
    <lineage>
        <taxon>Eukaryota</taxon>
        <taxon>Metazoa</taxon>
        <taxon>Ecdysozoa</taxon>
        <taxon>Arthropoda</taxon>
        <taxon>Hexapoda</taxon>
        <taxon>Insecta</taxon>
        <taxon>Pterygota</taxon>
        <taxon>Neoptera</taxon>
        <taxon>Endopterygota</taxon>
        <taxon>Hymenoptera</taxon>
        <taxon>Apocrita</taxon>
        <taxon>Aculeata</taxon>
        <taxon>Apoidea</taxon>
        <taxon>Anthophila</taxon>
        <taxon>Apidae</taxon>
        <taxon>Melipona</taxon>
    </lineage>
</organism>
<protein>
    <submittedName>
        <fullName evidence="2">Uncharacterized protein</fullName>
    </submittedName>
</protein>